<name>A0AAV2ESP4_9ROSI</name>
<dbReference type="GO" id="GO:0003824">
    <property type="term" value="F:catalytic activity"/>
    <property type="evidence" value="ECO:0007669"/>
    <property type="project" value="InterPro"/>
</dbReference>
<dbReference type="Gene3D" id="3.60.10.10">
    <property type="entry name" value="Endonuclease/exonuclease/phosphatase"/>
    <property type="match status" value="1"/>
</dbReference>
<dbReference type="EMBL" id="OZ034818">
    <property type="protein sequence ID" value="CAL1388495.1"/>
    <property type="molecule type" value="Genomic_DNA"/>
</dbReference>
<dbReference type="AlphaFoldDB" id="A0AAV2ESP4"/>
<accession>A0AAV2ESP4</accession>
<sequence length="290" mass="33839">MVFLMETTQTEAENDVLRETCGFKQGKSFPTVISTRNRAGGLSLWWNDDVHVTVMDRDLHFIDAAVEDEVVGKWRFSGIYGWAEGSDKWRTWDLLGSLRQQWDGPWLCGGDFNQVLSSREKSGGRGVQEAGMTHFSNCLNEVGCQDLGFHGYLFTWENRRTRGGYIEERLDRFIANEKWRSLFPNGRVQHGDRAHSDHRSIVCETRGEEDLEVKWGWSFRFYPMWTQHKDCSSIVERAWNRSSSADVLDKFARCRHDLDNWTRGAFPAFAKQKNKIQRAMRALERRRKTE</sequence>
<organism evidence="2 3">
    <name type="scientific">Linum trigynum</name>
    <dbReference type="NCBI Taxonomy" id="586398"/>
    <lineage>
        <taxon>Eukaryota</taxon>
        <taxon>Viridiplantae</taxon>
        <taxon>Streptophyta</taxon>
        <taxon>Embryophyta</taxon>
        <taxon>Tracheophyta</taxon>
        <taxon>Spermatophyta</taxon>
        <taxon>Magnoliopsida</taxon>
        <taxon>eudicotyledons</taxon>
        <taxon>Gunneridae</taxon>
        <taxon>Pentapetalae</taxon>
        <taxon>rosids</taxon>
        <taxon>fabids</taxon>
        <taxon>Malpighiales</taxon>
        <taxon>Linaceae</taxon>
        <taxon>Linum</taxon>
    </lineage>
</organism>
<gene>
    <name evidence="2" type="ORF">LTRI10_LOCUS29423</name>
</gene>
<dbReference type="Pfam" id="PF03372">
    <property type="entry name" value="Exo_endo_phos"/>
    <property type="match status" value="1"/>
</dbReference>
<protein>
    <recommendedName>
        <fullName evidence="1">Endonuclease/exonuclease/phosphatase domain-containing protein</fullName>
    </recommendedName>
</protein>
<dbReference type="InterPro" id="IPR005135">
    <property type="entry name" value="Endo/exonuclease/phosphatase"/>
</dbReference>
<feature type="domain" description="Endonuclease/exonuclease/phosphatase" evidence="1">
    <location>
        <begin position="2"/>
        <end position="182"/>
    </location>
</feature>
<dbReference type="Proteomes" id="UP001497516">
    <property type="component" value="Chromosome 5"/>
</dbReference>
<reference evidence="2 3" key="1">
    <citation type="submission" date="2024-04" db="EMBL/GenBank/DDBJ databases">
        <authorList>
            <person name="Fracassetti M."/>
        </authorList>
    </citation>
    <scope>NUCLEOTIDE SEQUENCE [LARGE SCALE GENOMIC DNA]</scope>
</reference>
<proteinExistence type="predicted"/>
<keyword evidence="3" id="KW-1185">Reference proteome</keyword>
<evidence type="ECO:0000313" key="3">
    <source>
        <dbReference type="Proteomes" id="UP001497516"/>
    </source>
</evidence>
<dbReference type="PANTHER" id="PTHR33710:SF62">
    <property type="entry name" value="DUF4283 DOMAIN PROTEIN"/>
    <property type="match status" value="1"/>
</dbReference>
<dbReference type="PANTHER" id="PTHR33710">
    <property type="entry name" value="BNAC02G09200D PROTEIN"/>
    <property type="match status" value="1"/>
</dbReference>
<dbReference type="InterPro" id="IPR036691">
    <property type="entry name" value="Endo/exonu/phosph_ase_sf"/>
</dbReference>
<dbReference type="SUPFAM" id="SSF56219">
    <property type="entry name" value="DNase I-like"/>
    <property type="match status" value="1"/>
</dbReference>
<evidence type="ECO:0000259" key="1">
    <source>
        <dbReference type="Pfam" id="PF03372"/>
    </source>
</evidence>
<evidence type="ECO:0000313" key="2">
    <source>
        <dbReference type="EMBL" id="CAL1388495.1"/>
    </source>
</evidence>